<evidence type="ECO:0000313" key="2">
    <source>
        <dbReference type="EMBL" id="CAG8737501.1"/>
    </source>
</evidence>
<comment type="caution">
    <text evidence="2">The sequence shown here is derived from an EMBL/GenBank/DDBJ whole genome shotgun (WGS) entry which is preliminary data.</text>
</comment>
<keyword evidence="3" id="KW-1185">Reference proteome</keyword>
<evidence type="ECO:0000313" key="3">
    <source>
        <dbReference type="Proteomes" id="UP000789405"/>
    </source>
</evidence>
<organism evidence="2 3">
    <name type="scientific">Dentiscutata erythropus</name>
    <dbReference type="NCBI Taxonomy" id="1348616"/>
    <lineage>
        <taxon>Eukaryota</taxon>
        <taxon>Fungi</taxon>
        <taxon>Fungi incertae sedis</taxon>
        <taxon>Mucoromycota</taxon>
        <taxon>Glomeromycotina</taxon>
        <taxon>Glomeromycetes</taxon>
        <taxon>Diversisporales</taxon>
        <taxon>Gigasporaceae</taxon>
        <taxon>Dentiscutata</taxon>
    </lineage>
</organism>
<proteinExistence type="predicted"/>
<name>A0A9N9IIX3_9GLOM</name>
<reference evidence="2" key="1">
    <citation type="submission" date="2021-06" db="EMBL/GenBank/DDBJ databases">
        <authorList>
            <person name="Kallberg Y."/>
            <person name="Tangrot J."/>
            <person name="Rosling A."/>
        </authorList>
    </citation>
    <scope>NUCLEOTIDE SEQUENCE</scope>
    <source>
        <strain evidence="2">MA453B</strain>
    </source>
</reference>
<accession>A0A9N9IIX3</accession>
<dbReference type="EMBL" id="CAJVPY010012939">
    <property type="protein sequence ID" value="CAG8737501.1"/>
    <property type="molecule type" value="Genomic_DNA"/>
</dbReference>
<feature type="region of interest" description="Disordered" evidence="1">
    <location>
        <begin position="1"/>
        <end position="49"/>
    </location>
</feature>
<dbReference type="Proteomes" id="UP000789405">
    <property type="component" value="Unassembled WGS sequence"/>
</dbReference>
<protein>
    <submittedName>
        <fullName evidence="2">25607_t:CDS:1</fullName>
    </submittedName>
</protein>
<feature type="non-terminal residue" evidence="2">
    <location>
        <position position="1"/>
    </location>
</feature>
<dbReference type="AlphaFoldDB" id="A0A9N9IIX3"/>
<evidence type="ECO:0000256" key="1">
    <source>
        <dbReference type="SAM" id="MobiDB-lite"/>
    </source>
</evidence>
<sequence length="95" mass="11334">TESHEDSESSSTLHSPRREKQERTKIRKIRKRSPSRERGRLNKKKSRDLKKEPKKLFEWANIVQAKHAVIEDDEDKLYMGDSLFIIEWDKTGLQQ</sequence>
<gene>
    <name evidence="2" type="ORF">DERYTH_LOCUS15688</name>
</gene>